<dbReference type="GO" id="GO:0043720">
    <property type="term" value="F:3-keto-5-aminohexanoate cleavage activity"/>
    <property type="evidence" value="ECO:0007669"/>
    <property type="project" value="InterPro"/>
</dbReference>
<sequence length="297" mass="31929">MNFDVVVTCAVTGAGDTTGKNPHVPVTPKEIADSAIAAAKAGAAVAHIHVRDLETKQGSRDPKLFKEVVDRVRDSNTDVVINLTAGMGGDWVPSAEDPAMPGPGTDMISAEERLLHIGECLPEICSLDCGTLNFGDGDNIYISTPPTLRKMAEMVKEWGVKPELEVFELGHIRFANQMIKEGLIADPPMFQICLGIPWGADQSVDTMKVMKDHLPQDASWASFGISRMQMPMAAAAVAMGGNVRVGLEDNIFLDRGVPARNEDLVTRVVEIIERMGGRAVTPQEARNKLSLRGADAS</sequence>
<dbReference type="OrthoDB" id="9805277at2"/>
<dbReference type="Gene3D" id="3.20.20.70">
    <property type="entry name" value="Aldolase class I"/>
    <property type="match status" value="1"/>
</dbReference>
<comment type="cofactor">
    <cofactor evidence="1">
        <name>Zn(2+)</name>
        <dbReference type="ChEBI" id="CHEBI:29105"/>
    </cofactor>
</comment>
<keyword evidence="2 5" id="KW-0808">Transferase</keyword>
<dbReference type="EMBL" id="FWFX01000004">
    <property type="protein sequence ID" value="SLN34407.1"/>
    <property type="molecule type" value="Genomic_DNA"/>
</dbReference>
<gene>
    <name evidence="5" type="primary">kce_2</name>
    <name evidence="5" type="ORF">ROA7450_01544</name>
</gene>
<evidence type="ECO:0000256" key="1">
    <source>
        <dbReference type="ARBA" id="ARBA00001947"/>
    </source>
</evidence>
<dbReference type="AlphaFoldDB" id="A0A1X6YY88"/>
<dbReference type="EC" id="2.-.-.-" evidence="5"/>
<evidence type="ECO:0000313" key="5">
    <source>
        <dbReference type="EMBL" id="SLN34407.1"/>
    </source>
</evidence>
<dbReference type="PANTHER" id="PTHR37418:SF2">
    <property type="entry name" value="3-KETO-5-AMINOHEXANOATE CLEAVAGE ENZYME"/>
    <property type="match status" value="1"/>
</dbReference>
<evidence type="ECO:0000313" key="6">
    <source>
        <dbReference type="Proteomes" id="UP000193061"/>
    </source>
</evidence>
<dbReference type="Pfam" id="PF05853">
    <property type="entry name" value="BKACE"/>
    <property type="match status" value="1"/>
</dbReference>
<accession>A0A1X6YY88</accession>
<evidence type="ECO:0000256" key="3">
    <source>
        <dbReference type="ARBA" id="ARBA00022723"/>
    </source>
</evidence>
<dbReference type="PANTHER" id="PTHR37418">
    <property type="entry name" value="3-KETO-5-AMINOHEXANOATE CLEAVAGE ENZYME-RELATED"/>
    <property type="match status" value="1"/>
</dbReference>
<dbReference type="InterPro" id="IPR008567">
    <property type="entry name" value="BKACE"/>
</dbReference>
<reference evidence="5 6" key="1">
    <citation type="submission" date="2017-03" db="EMBL/GenBank/DDBJ databases">
        <authorList>
            <person name="Afonso C.L."/>
            <person name="Miller P.J."/>
            <person name="Scott M.A."/>
            <person name="Spackman E."/>
            <person name="Goraichik I."/>
            <person name="Dimitrov K.M."/>
            <person name="Suarez D.L."/>
            <person name="Swayne D.E."/>
        </authorList>
    </citation>
    <scope>NUCLEOTIDE SEQUENCE [LARGE SCALE GENOMIC DNA]</scope>
    <source>
        <strain evidence="5 6">CECT 7450</strain>
    </source>
</reference>
<dbReference type="RefSeq" id="WP_085805100.1">
    <property type="nucleotide sequence ID" value="NZ_FWFX01000004.1"/>
</dbReference>
<dbReference type="Proteomes" id="UP000193061">
    <property type="component" value="Unassembled WGS sequence"/>
</dbReference>
<keyword evidence="4" id="KW-0862">Zinc</keyword>
<protein>
    <submittedName>
        <fullName evidence="5">3-keto-5-aminohexanoate cleavage enzyme</fullName>
        <ecNumber evidence="5">2.-.-.-</ecNumber>
    </submittedName>
</protein>
<proteinExistence type="predicted"/>
<evidence type="ECO:0000256" key="4">
    <source>
        <dbReference type="ARBA" id="ARBA00022833"/>
    </source>
</evidence>
<keyword evidence="3" id="KW-0479">Metal-binding</keyword>
<evidence type="ECO:0000256" key="2">
    <source>
        <dbReference type="ARBA" id="ARBA00022679"/>
    </source>
</evidence>
<dbReference type="GO" id="GO:0046872">
    <property type="term" value="F:metal ion binding"/>
    <property type="evidence" value="ECO:0007669"/>
    <property type="project" value="UniProtKB-KW"/>
</dbReference>
<dbReference type="InterPro" id="IPR013785">
    <property type="entry name" value="Aldolase_TIM"/>
</dbReference>
<keyword evidence="6" id="KW-1185">Reference proteome</keyword>
<name>A0A1X6YY88_9RHOB</name>
<organism evidence="5 6">
    <name type="scientific">Roseovarius albus</name>
    <dbReference type="NCBI Taxonomy" id="1247867"/>
    <lineage>
        <taxon>Bacteria</taxon>
        <taxon>Pseudomonadati</taxon>
        <taxon>Pseudomonadota</taxon>
        <taxon>Alphaproteobacteria</taxon>
        <taxon>Rhodobacterales</taxon>
        <taxon>Roseobacteraceae</taxon>
        <taxon>Roseovarius</taxon>
    </lineage>
</organism>